<evidence type="ECO:0000256" key="1">
    <source>
        <dbReference type="ARBA" id="ARBA00004651"/>
    </source>
</evidence>
<keyword evidence="3 6" id="KW-0812">Transmembrane</keyword>
<dbReference type="HOGENOM" id="CLU_014653_0_0_7"/>
<feature type="transmembrane region" description="Helical" evidence="6">
    <location>
        <begin position="28"/>
        <end position="48"/>
    </location>
</feature>
<protein>
    <submittedName>
        <fullName evidence="8">Phosphoglycerol transferase</fullName>
        <ecNumber evidence="8">2.7.8.20</ecNumber>
    </submittedName>
</protein>
<keyword evidence="4 6" id="KW-1133">Transmembrane helix</keyword>
<feature type="domain" description="Sulfatase N-terminal" evidence="7">
    <location>
        <begin position="328"/>
        <end position="617"/>
    </location>
</feature>
<dbReference type="SUPFAM" id="SSF53649">
    <property type="entry name" value="Alkaline phosphatase-like"/>
    <property type="match status" value="1"/>
</dbReference>
<reference evidence="8 9" key="1">
    <citation type="journal article" date="2004" name="Science">
        <title>A predator unmasked: life cycle of Bdellovibrio bacteriovorus from a genomic perspective.</title>
        <authorList>
            <person name="Rendulic S."/>
            <person name="Jagtap P."/>
            <person name="Rosinus A."/>
            <person name="Eppinger M."/>
            <person name="Baar C."/>
            <person name="Lanz C."/>
            <person name="Keller H."/>
            <person name="Lambert C."/>
            <person name="Evans K.J."/>
            <person name="Goesmann A."/>
            <person name="Meyer F."/>
            <person name="Sockett R.E."/>
            <person name="Schuster S.C."/>
        </authorList>
    </citation>
    <scope>NUCLEOTIDE SEQUENCE [LARGE SCALE GENOMIC DNA]</scope>
    <source>
        <strain evidence="9">ATCC 15356 / DSM 50701 / NCIMB 9529 / HD100</strain>
    </source>
</reference>
<evidence type="ECO:0000256" key="6">
    <source>
        <dbReference type="SAM" id="Phobius"/>
    </source>
</evidence>
<dbReference type="AlphaFoldDB" id="Q6MK39"/>
<evidence type="ECO:0000313" key="8">
    <source>
        <dbReference type="EMBL" id="CAE80370.1"/>
    </source>
</evidence>
<evidence type="ECO:0000256" key="2">
    <source>
        <dbReference type="ARBA" id="ARBA00022475"/>
    </source>
</evidence>
<dbReference type="EMBL" id="BX842653">
    <property type="protein sequence ID" value="CAE80370.1"/>
    <property type="molecule type" value="Genomic_DNA"/>
</dbReference>
<feature type="transmembrane region" description="Helical" evidence="6">
    <location>
        <begin position="172"/>
        <end position="189"/>
    </location>
</feature>
<evidence type="ECO:0000256" key="5">
    <source>
        <dbReference type="ARBA" id="ARBA00023136"/>
    </source>
</evidence>
<evidence type="ECO:0000259" key="7">
    <source>
        <dbReference type="Pfam" id="PF00884"/>
    </source>
</evidence>
<comment type="subcellular location">
    <subcellularLocation>
        <location evidence="1">Cell membrane</location>
        <topology evidence="1">Multi-pass membrane protein</topology>
    </subcellularLocation>
</comment>
<dbReference type="InterPro" id="IPR000917">
    <property type="entry name" value="Sulfatase_N"/>
</dbReference>
<name>Q6MK39_BDEBA</name>
<dbReference type="GO" id="GO:0008960">
    <property type="term" value="F:phosphatidylglycerol-membrane-oligosaccharide glycerophosphotransferase activity"/>
    <property type="evidence" value="ECO:0007669"/>
    <property type="project" value="UniProtKB-EC"/>
</dbReference>
<dbReference type="KEGG" id="bba:Bd2574"/>
<dbReference type="CDD" id="cd16015">
    <property type="entry name" value="LTA_synthase"/>
    <property type="match status" value="1"/>
</dbReference>
<keyword evidence="2" id="KW-1003">Cell membrane</keyword>
<feature type="transmembrane region" description="Helical" evidence="6">
    <location>
        <begin position="210"/>
        <end position="230"/>
    </location>
</feature>
<dbReference type="InterPro" id="IPR017850">
    <property type="entry name" value="Alkaline_phosphatase_core_sf"/>
</dbReference>
<dbReference type="Pfam" id="PF00884">
    <property type="entry name" value="Sulfatase"/>
    <property type="match status" value="1"/>
</dbReference>
<sequence length="718" mass="82748">MILSPGSEIFTSSMKNARAQWFNQSWLYLKRILIVNVAFLIIGSIWRWAFMTTFGDSRELSQLGAAVFKAFVLGFRFDSTVLFYINAIPLLILLFLSFFTFWQGFEPALTRIYSRFTAFLVPYYTVMLFIVMFITAVDFGFYSFYQDRINVLIFGYFEDDTVAITKTIWRNYPAVWIFLGLGLFTYLLWKGLKINFTQGREWLPWRVQKISYPVFVLFFFVLFVLNGVGARGSLALFPLSEMDTGISKSIFVNHLSFNGVRAFGRAIELKAQQISQWDSNLRHYGYGGNYRQAFADFYQIPLEQVPADPLDLMKRQTPKNEWAAKNRPHVLLLVMESMGAYWFNYDHPEFNLLGDFKKHLTEDTYLTNFLSSTNATIGSLSCLMIGSPQRPIGEFLTESDYLQVPFRSSTARVFKSAGYKARFLYGGNPGWREVNKFAIKQGFDTVEGESEMTEALGGLKERHDWGVYDEELFDYVYKTLNESTEPQFLLTMTTTNHPPYQLPESYQLPDLKTPDELKSRLIGDAALAEKRFRTYRYSSDQLAKFMTRLKNSPLKDKVIVAITGDHTFWIVNFTEQELLQKGSVPFYLYLPEPIRKKLDPESFGSQADIAPTLYNLALSEVPYSALGRDLFDKNGDFAVNAFNLIADRTGGVLTASKPENDIPLNWEGHYDRLVRGENTDHKKQLAIKYKSLMSVLDYYFMKEKQDQKGLADHADSSR</sequence>
<feature type="transmembrane region" description="Helical" evidence="6">
    <location>
        <begin position="123"/>
        <end position="145"/>
    </location>
</feature>
<dbReference type="PANTHER" id="PTHR47371:SF3">
    <property type="entry name" value="PHOSPHOGLYCEROL TRANSFERASE I"/>
    <property type="match status" value="1"/>
</dbReference>
<dbReference type="PANTHER" id="PTHR47371">
    <property type="entry name" value="LIPOTEICHOIC ACID SYNTHASE"/>
    <property type="match status" value="1"/>
</dbReference>
<evidence type="ECO:0000256" key="3">
    <source>
        <dbReference type="ARBA" id="ARBA00022692"/>
    </source>
</evidence>
<gene>
    <name evidence="8" type="ordered locus">Bd2574</name>
</gene>
<dbReference type="eggNOG" id="COG1368">
    <property type="taxonomic scope" value="Bacteria"/>
</dbReference>
<keyword evidence="5 6" id="KW-0472">Membrane</keyword>
<dbReference type="STRING" id="264462.Bd2574"/>
<organism evidence="8 9">
    <name type="scientific">Bdellovibrio bacteriovorus (strain ATCC 15356 / DSM 50701 / NCIMB 9529 / HD100)</name>
    <dbReference type="NCBI Taxonomy" id="264462"/>
    <lineage>
        <taxon>Bacteria</taxon>
        <taxon>Pseudomonadati</taxon>
        <taxon>Bdellovibrionota</taxon>
        <taxon>Bdellovibrionia</taxon>
        <taxon>Bdellovibrionales</taxon>
        <taxon>Pseudobdellovibrionaceae</taxon>
        <taxon>Bdellovibrio</taxon>
    </lineage>
</organism>
<dbReference type="EC" id="2.7.8.20" evidence="8"/>
<evidence type="ECO:0000313" key="9">
    <source>
        <dbReference type="Proteomes" id="UP000008080"/>
    </source>
</evidence>
<dbReference type="GO" id="GO:0005886">
    <property type="term" value="C:plasma membrane"/>
    <property type="evidence" value="ECO:0007669"/>
    <property type="project" value="UniProtKB-SubCell"/>
</dbReference>
<proteinExistence type="predicted"/>
<evidence type="ECO:0000256" key="4">
    <source>
        <dbReference type="ARBA" id="ARBA00022989"/>
    </source>
</evidence>
<feature type="transmembrane region" description="Helical" evidence="6">
    <location>
        <begin position="83"/>
        <end position="102"/>
    </location>
</feature>
<accession>Q6MK39</accession>
<keyword evidence="9" id="KW-1185">Reference proteome</keyword>
<dbReference type="Proteomes" id="UP000008080">
    <property type="component" value="Chromosome"/>
</dbReference>
<dbReference type="Gene3D" id="3.40.720.10">
    <property type="entry name" value="Alkaline Phosphatase, subunit A"/>
    <property type="match status" value="1"/>
</dbReference>
<dbReference type="InterPro" id="IPR050448">
    <property type="entry name" value="OpgB/LTA_synthase_biosynth"/>
</dbReference>
<keyword evidence="8" id="KW-0808">Transferase</keyword>